<name>A0ABP0KBP8_9DINO</name>
<dbReference type="Gene3D" id="1.10.238.10">
    <property type="entry name" value="EF-hand"/>
    <property type="match status" value="1"/>
</dbReference>
<feature type="domain" description="B30.2/SPRY" evidence="3">
    <location>
        <begin position="437"/>
        <end position="644"/>
    </location>
</feature>
<dbReference type="InterPro" id="IPR003877">
    <property type="entry name" value="SPRY_dom"/>
</dbReference>
<accession>A0ABP0KBP8</accession>
<gene>
    <name evidence="5" type="ORF">SCF082_LOCUS16427</name>
</gene>
<organism evidence="5 6">
    <name type="scientific">Durusdinium trenchii</name>
    <dbReference type="NCBI Taxonomy" id="1381693"/>
    <lineage>
        <taxon>Eukaryota</taxon>
        <taxon>Sar</taxon>
        <taxon>Alveolata</taxon>
        <taxon>Dinophyceae</taxon>
        <taxon>Suessiales</taxon>
        <taxon>Symbiodiniaceae</taxon>
        <taxon>Durusdinium</taxon>
    </lineage>
</organism>
<dbReference type="InterPro" id="IPR013320">
    <property type="entry name" value="ConA-like_dom_sf"/>
</dbReference>
<dbReference type="Proteomes" id="UP001642464">
    <property type="component" value="Unassembled WGS sequence"/>
</dbReference>
<keyword evidence="6" id="KW-1185">Reference proteome</keyword>
<feature type="region of interest" description="Disordered" evidence="2">
    <location>
        <begin position="777"/>
        <end position="802"/>
    </location>
</feature>
<dbReference type="InterPro" id="IPR043136">
    <property type="entry name" value="B30.2/SPRY_sf"/>
</dbReference>
<dbReference type="Gene3D" id="2.60.120.920">
    <property type="match status" value="1"/>
</dbReference>
<evidence type="ECO:0000256" key="1">
    <source>
        <dbReference type="ARBA" id="ARBA00022837"/>
    </source>
</evidence>
<dbReference type="SUPFAM" id="SSF49899">
    <property type="entry name" value="Concanavalin A-like lectins/glucanases"/>
    <property type="match status" value="1"/>
</dbReference>
<feature type="domain" description="EF-hand" evidence="4">
    <location>
        <begin position="140"/>
        <end position="164"/>
    </location>
</feature>
<dbReference type="PROSITE" id="PS50222">
    <property type="entry name" value="EF_HAND_2"/>
    <property type="match status" value="2"/>
</dbReference>
<evidence type="ECO:0000259" key="3">
    <source>
        <dbReference type="PROSITE" id="PS50188"/>
    </source>
</evidence>
<comment type="caution">
    <text evidence="5">The sequence shown here is derived from an EMBL/GenBank/DDBJ whole genome shotgun (WGS) entry which is preliminary data.</text>
</comment>
<evidence type="ECO:0000313" key="5">
    <source>
        <dbReference type="EMBL" id="CAK9023989.1"/>
    </source>
</evidence>
<dbReference type="SUPFAM" id="SSF47473">
    <property type="entry name" value="EF-hand"/>
    <property type="match status" value="1"/>
</dbReference>
<dbReference type="SMART" id="SM00449">
    <property type="entry name" value="SPRY"/>
    <property type="match status" value="1"/>
</dbReference>
<dbReference type="Pfam" id="PF13202">
    <property type="entry name" value="EF-hand_5"/>
    <property type="match status" value="2"/>
</dbReference>
<dbReference type="PROSITE" id="PS50188">
    <property type="entry name" value="B302_SPRY"/>
    <property type="match status" value="1"/>
</dbReference>
<dbReference type="CDD" id="cd00051">
    <property type="entry name" value="EFh"/>
    <property type="match status" value="1"/>
</dbReference>
<protein>
    <recommendedName>
        <fullName evidence="7">Calmodulin</fullName>
    </recommendedName>
</protein>
<evidence type="ECO:0000259" key="4">
    <source>
        <dbReference type="PROSITE" id="PS50222"/>
    </source>
</evidence>
<sequence>MGSTCCSGATGADVRFSTGAGHDDIVRALGKIGEDASMAQVVAGLAQIVHEHPYLRPMGTERAPHHLLFWVRSCRESIIANHIEDAKGFLERVSVSLAYEMAQVADSFRRFDVDNSGKLDSKEFRYMCAYIGWGEEEASLMDVDDDGFVTLAEFKNFVGDSGGLSAIFEHRRQRVARKQWGVEAPSVLEVGSRVRSYFHTPDGKKSENVREGQILELRVMPNNGVLIDFVEEGGKGNRQVVPQSWIFSDTRDSDVVAALREVGILEEQQAFWAAIFPESEMRAVEKLVPCQRAALYHVRANATASHEAAMPELRKRFENLGHSERELQACLGWVQDLAPTVVHIHIDRVGTFLETDEYYRSQFETGTSSGALDGKNAIRKRWEMELFGGTYEDAKPFERCKYGALGVMNDFRGVTSAYGYGDSYLVLKDVRLRCTFASTDSGGISGQRLAVLDKYAHVLKEMRSLIDVAMSNTSLQDMPQVHPTLLRGMSEDPMENWITVGFPHLAQKRGRFFFEVELYSTCSSPQVGVLSTDFVAAPRNNSFLGGVGDDDEGWGADGQHAILWHKGERLPFDCLWPSDGGSLTADVVVGVAVDLDRRQIFFATNGEWRTQPDFDESHLRKNLSLYPALSVRGRAGFNFGPNFKHSGPSYFSRWPGGGDVVVRVDCPILGNSHRLRVYKEIQIHGEVSLKRNVQRLVANKKFLEKQKSERTWAIRVDGLEPEFNGPYQRAGARNSMPLYVKNGTSAAIYFSAKEKEWRIVQLSDADVEKLELEDQKILAHAPKEPKDKDDMSPPREGWERPPEIMGYVPVEDFRSALKKGSMENEASKLIEALRGTVDGEEVIFRSGRKTTLEAQWEKLSNPGMGVEATWSSAVEVSQERLMNKMGLSKCKVVETAHPYETAEHSFTKTVSIDTEGPIEVHFGQECRTYDHRTTLCVYGGGLSKALVGVGARVHVKVPTGQEQAHGTIIGRSEGGRWKVRVDKDEAEICGCFKEWIESSDNGRERYCTSCVAEEQRKCVVDYYDGETPGSEIAGFKLDPADPLSPFSISGFIAKGPAQMDGVMVGWFLDVGALLQEESFIEMEMEGLGPVPSNMTEVANNMDDFQKRLNAMLTLTDISLTFVNGLDFQLLPQSRVKYEQEEVGSEISGFTENGGVITIDGFSSPSAHPSICQSGARVGWQLNLPETFDLPVNKGNLDCPG</sequence>
<feature type="domain" description="EF-hand" evidence="4">
    <location>
        <begin position="99"/>
        <end position="134"/>
    </location>
</feature>
<evidence type="ECO:0000313" key="6">
    <source>
        <dbReference type="Proteomes" id="UP001642464"/>
    </source>
</evidence>
<reference evidence="5 6" key="1">
    <citation type="submission" date="2024-02" db="EMBL/GenBank/DDBJ databases">
        <authorList>
            <person name="Chen Y."/>
            <person name="Shah S."/>
            <person name="Dougan E. K."/>
            <person name="Thang M."/>
            <person name="Chan C."/>
        </authorList>
    </citation>
    <scope>NUCLEOTIDE SEQUENCE [LARGE SCALE GENOMIC DNA]</scope>
</reference>
<evidence type="ECO:0000256" key="2">
    <source>
        <dbReference type="SAM" id="MobiDB-lite"/>
    </source>
</evidence>
<proteinExistence type="predicted"/>
<evidence type="ECO:0008006" key="7">
    <source>
        <dbReference type="Google" id="ProtNLM"/>
    </source>
</evidence>
<dbReference type="CDD" id="cd11709">
    <property type="entry name" value="SPRY"/>
    <property type="match status" value="1"/>
</dbReference>
<dbReference type="InterPro" id="IPR001870">
    <property type="entry name" value="B30.2/SPRY"/>
</dbReference>
<dbReference type="Pfam" id="PF12294">
    <property type="entry name" value="DUF3626"/>
    <property type="match status" value="1"/>
</dbReference>
<dbReference type="InterPro" id="IPR002048">
    <property type="entry name" value="EF_hand_dom"/>
</dbReference>
<dbReference type="EMBL" id="CAXAMM010010691">
    <property type="protein sequence ID" value="CAK9023989.1"/>
    <property type="molecule type" value="Genomic_DNA"/>
</dbReference>
<dbReference type="InterPro" id="IPR018247">
    <property type="entry name" value="EF_Hand_1_Ca_BS"/>
</dbReference>
<keyword evidence="1" id="KW-0106">Calcium</keyword>
<dbReference type="InterPro" id="IPR022074">
    <property type="entry name" value="DUF3626"/>
</dbReference>
<dbReference type="PROSITE" id="PS00018">
    <property type="entry name" value="EF_HAND_1"/>
    <property type="match status" value="2"/>
</dbReference>
<dbReference type="SMART" id="SM00054">
    <property type="entry name" value="EFh"/>
    <property type="match status" value="2"/>
</dbReference>
<dbReference type="InterPro" id="IPR011992">
    <property type="entry name" value="EF-hand-dom_pair"/>
</dbReference>